<accession>A0A166ZT02</accession>
<gene>
    <name evidence="2" type="ORF">CI238_01239</name>
</gene>
<feature type="compositionally biased region" description="Polar residues" evidence="1">
    <location>
        <begin position="71"/>
        <end position="83"/>
    </location>
</feature>
<reference evidence="2 3" key="1">
    <citation type="submission" date="2015-06" db="EMBL/GenBank/DDBJ databases">
        <title>Survival trade-offs in plant roots during colonization by closely related pathogenic and mutualistic fungi.</title>
        <authorList>
            <person name="Hacquard S."/>
            <person name="Kracher B."/>
            <person name="Hiruma K."/>
            <person name="Weinman A."/>
            <person name="Muench P."/>
            <person name="Garrido Oter R."/>
            <person name="Ver Loren van Themaat E."/>
            <person name="Dallerey J.-F."/>
            <person name="Damm U."/>
            <person name="Henrissat B."/>
            <person name="Lespinet O."/>
            <person name="Thon M."/>
            <person name="Kemen E."/>
            <person name="McHardy A.C."/>
            <person name="Schulze-Lefert P."/>
            <person name="O'Connell R.J."/>
        </authorList>
    </citation>
    <scope>NUCLEOTIDE SEQUENCE [LARGE SCALE GENOMIC DNA]</scope>
    <source>
        <strain evidence="2 3">MAFF 238704</strain>
    </source>
</reference>
<protein>
    <submittedName>
        <fullName evidence="2">Uncharacterized protein</fullName>
    </submittedName>
</protein>
<feature type="region of interest" description="Disordered" evidence="1">
    <location>
        <begin position="56"/>
        <end position="83"/>
    </location>
</feature>
<sequence>LILWRFPIREPFHVCLPLTCTRARALLALHRMALAHTARSTSPSPHFVPSNGISQPNADAAAPPGTRWTRSHTTNARPDRTSTPSYISLAKQTRLLLPGALCSLWRVHMSTNRNAPASELVRIKGRRGGKRRERWREEERKTSLQWSRQTAPPQSPDRGQRPLPESLIPNGNLINLLPAAAAPLGAAPDSEYLRPNPHNHPFSIWV</sequence>
<feature type="region of interest" description="Disordered" evidence="1">
    <location>
        <begin position="125"/>
        <end position="169"/>
    </location>
</feature>
<comment type="caution">
    <text evidence="2">The sequence shown here is derived from an EMBL/GenBank/DDBJ whole genome shotgun (WGS) entry which is preliminary data.</text>
</comment>
<evidence type="ECO:0000313" key="3">
    <source>
        <dbReference type="Proteomes" id="UP000076584"/>
    </source>
</evidence>
<keyword evidence="3" id="KW-1185">Reference proteome</keyword>
<proteinExistence type="predicted"/>
<dbReference type="AlphaFoldDB" id="A0A166ZT02"/>
<dbReference type="EMBL" id="LFIW01002106">
    <property type="protein sequence ID" value="KZL79327.1"/>
    <property type="molecule type" value="Genomic_DNA"/>
</dbReference>
<feature type="compositionally biased region" description="Polar residues" evidence="1">
    <location>
        <begin position="143"/>
        <end position="152"/>
    </location>
</feature>
<feature type="non-terminal residue" evidence="2">
    <location>
        <position position="1"/>
    </location>
</feature>
<evidence type="ECO:0000313" key="2">
    <source>
        <dbReference type="EMBL" id="KZL79327.1"/>
    </source>
</evidence>
<name>A0A166ZT02_COLIC</name>
<evidence type="ECO:0000256" key="1">
    <source>
        <dbReference type="SAM" id="MobiDB-lite"/>
    </source>
</evidence>
<organism evidence="2 3">
    <name type="scientific">Colletotrichum incanum</name>
    <name type="common">Soybean anthracnose fungus</name>
    <dbReference type="NCBI Taxonomy" id="1573173"/>
    <lineage>
        <taxon>Eukaryota</taxon>
        <taxon>Fungi</taxon>
        <taxon>Dikarya</taxon>
        <taxon>Ascomycota</taxon>
        <taxon>Pezizomycotina</taxon>
        <taxon>Sordariomycetes</taxon>
        <taxon>Hypocreomycetidae</taxon>
        <taxon>Glomerellales</taxon>
        <taxon>Glomerellaceae</taxon>
        <taxon>Colletotrichum</taxon>
        <taxon>Colletotrichum spaethianum species complex</taxon>
    </lineage>
</organism>
<dbReference type="Proteomes" id="UP000076584">
    <property type="component" value="Unassembled WGS sequence"/>
</dbReference>